<evidence type="ECO:0000256" key="1">
    <source>
        <dbReference type="SAM" id="SignalP"/>
    </source>
</evidence>
<feature type="signal peptide" evidence="1">
    <location>
        <begin position="1"/>
        <end position="45"/>
    </location>
</feature>
<accession>G0A9Y5</accession>
<gene>
    <name evidence="2" type="ordered locus">CFU_3014</name>
</gene>
<proteinExistence type="predicted"/>
<protein>
    <submittedName>
        <fullName evidence="2">Uncharacterized protein</fullName>
    </submittedName>
</protein>
<sequence>MQQRLPPTSHLVSHLRRIQMNTARQALIAILSIATLAGSVAPAQAAPQQTEVSTLATITIVGKRPSHPEFLQTVTIVAKRLTPQEKLAMAQEEGCLPTITIVGKRLNREQKSVLAQQEASRKKTVI</sequence>
<reference evidence="2 3" key="5">
    <citation type="journal article" date="2011" name="ISME J.">
        <title>Dual transcriptional profiling of a bacterial/fungal confrontation: Collimonas fungivorans versus Aspergillus niger.</title>
        <authorList>
            <person name="Mela F."/>
            <person name="Fritsche K."/>
            <person name="de Boer W."/>
            <person name="van Veen J.A."/>
            <person name="de Graaff L.H."/>
            <person name="van den Berg M."/>
            <person name="Leveau J.H."/>
        </authorList>
    </citation>
    <scope>NUCLEOTIDE SEQUENCE [LARGE SCALE GENOMIC DNA]</scope>
    <source>
        <strain evidence="2 3">Ter331</strain>
    </source>
</reference>
<evidence type="ECO:0000313" key="2">
    <source>
        <dbReference type="EMBL" id="AEK62839.1"/>
    </source>
</evidence>
<reference evidence="3" key="6">
    <citation type="submission" date="2011-05" db="EMBL/GenBank/DDBJ databases">
        <title>Complete sequence of Collimonas fungivorans Ter331.</title>
        <authorList>
            <person name="Leveau J.H."/>
        </authorList>
    </citation>
    <scope>NUCLEOTIDE SEQUENCE [LARGE SCALE GENOMIC DNA]</scope>
    <source>
        <strain evidence="3">Ter331</strain>
    </source>
</reference>
<reference evidence="2 3" key="4">
    <citation type="journal article" date="2010" name="Environ. Microbiol.">
        <title>The bacterial genus Collimonas: mycophagy, weathering and other adaptive solutions to life in oligotrophic soil environments.</title>
        <authorList>
            <person name="Leveau J.H."/>
            <person name="Uroz S."/>
            <person name="de Boer W."/>
        </authorList>
    </citation>
    <scope>NUCLEOTIDE SEQUENCE [LARGE SCALE GENOMIC DNA]</scope>
    <source>
        <strain evidence="2 3">Ter331</strain>
    </source>
</reference>
<reference evidence="2 3" key="3">
    <citation type="journal article" date="2008" name="FEMS Microbiol. Ecol.">
        <title>Identification and characterization of genes underlying chitinolysis in Collimonas fungivorans Ter331.</title>
        <authorList>
            <person name="Fritsche K."/>
            <person name="de Boer W."/>
            <person name="Gerards S."/>
            <person name="van den Berg M."/>
            <person name="van Veen J.A."/>
            <person name="Leveau J.H."/>
        </authorList>
    </citation>
    <scope>NUCLEOTIDE SEQUENCE [LARGE SCALE GENOMIC DNA]</scope>
    <source>
        <strain evidence="2 3">Ter331</strain>
    </source>
</reference>
<dbReference type="EMBL" id="CP002745">
    <property type="protein sequence ID" value="AEK62839.1"/>
    <property type="molecule type" value="Genomic_DNA"/>
</dbReference>
<keyword evidence="1" id="KW-0732">Signal</keyword>
<reference evidence="2 3" key="1">
    <citation type="journal article" date="2004" name="Environ. Microbiol.">
        <title>Phylogeny-function analysis of (meta)genomic libraries: screening for expression of ribosomal RNA genes by large-insert library fluorescent in situ hybridization (LIL-FISH).</title>
        <authorList>
            <person name="Leveau J.H."/>
            <person name="Gerards S."/>
            <person name="de Boer W."/>
            <person name="van Veen J.A."/>
        </authorList>
    </citation>
    <scope>NUCLEOTIDE SEQUENCE [LARGE SCALE GENOMIC DNA]</scope>
    <source>
        <strain evidence="2 3">Ter331</strain>
    </source>
</reference>
<reference evidence="2 3" key="2">
    <citation type="journal article" date="2006" name="J. Microbiol. Methods">
        <title>Genomic flank-sequencing of plasposon insertion sites for rapid identification of functional genes.</title>
        <authorList>
            <person name="Leveau J.H."/>
            <person name="Gerards S."/>
            <person name="Fritsche K."/>
            <person name="Zondag G."/>
            <person name="van Veen J.A."/>
        </authorList>
    </citation>
    <scope>NUCLEOTIDE SEQUENCE [LARGE SCALE GENOMIC DNA]</scope>
    <source>
        <strain evidence="2 3">Ter331</strain>
    </source>
</reference>
<evidence type="ECO:0000313" key="3">
    <source>
        <dbReference type="Proteomes" id="UP000008392"/>
    </source>
</evidence>
<dbReference type="Proteomes" id="UP000008392">
    <property type="component" value="Chromosome"/>
</dbReference>
<organism evidence="2 3">
    <name type="scientific">Collimonas fungivorans (strain Ter331)</name>
    <dbReference type="NCBI Taxonomy" id="1005048"/>
    <lineage>
        <taxon>Bacteria</taxon>
        <taxon>Pseudomonadati</taxon>
        <taxon>Pseudomonadota</taxon>
        <taxon>Betaproteobacteria</taxon>
        <taxon>Burkholderiales</taxon>
        <taxon>Oxalobacteraceae</taxon>
        <taxon>Collimonas</taxon>
    </lineage>
</organism>
<feature type="chain" id="PRO_5003396682" evidence="1">
    <location>
        <begin position="46"/>
        <end position="126"/>
    </location>
</feature>
<dbReference type="STRING" id="1005048.CFU_3014"/>
<name>G0A9Y5_COLFT</name>
<dbReference type="KEGG" id="cfu:CFU_3014"/>
<dbReference type="AlphaFoldDB" id="G0A9Y5"/>
<dbReference type="HOGENOM" id="CLU_2205549_0_0_4"/>
<keyword evidence="3" id="KW-1185">Reference proteome</keyword>